<evidence type="ECO:0000256" key="3">
    <source>
        <dbReference type="ARBA" id="ARBA00023110"/>
    </source>
</evidence>
<evidence type="ECO:0000256" key="1">
    <source>
        <dbReference type="ARBA" id="ARBA00000971"/>
    </source>
</evidence>
<dbReference type="GO" id="GO:0005737">
    <property type="term" value="C:cytoplasm"/>
    <property type="evidence" value="ECO:0007669"/>
    <property type="project" value="TreeGrafter"/>
</dbReference>
<evidence type="ECO:0000256" key="4">
    <source>
        <dbReference type="ARBA" id="ARBA00023235"/>
    </source>
</evidence>
<organism evidence="7">
    <name type="scientific">Trepomonas sp. PC1</name>
    <dbReference type="NCBI Taxonomy" id="1076344"/>
    <lineage>
        <taxon>Eukaryota</taxon>
        <taxon>Metamonada</taxon>
        <taxon>Diplomonadida</taxon>
        <taxon>Hexamitidae</taxon>
        <taxon>Hexamitinae</taxon>
        <taxon>Trepomonas</taxon>
    </lineage>
</organism>
<evidence type="ECO:0000313" key="7">
    <source>
        <dbReference type="EMBL" id="JAP95480.1"/>
    </source>
</evidence>
<keyword evidence="4 5" id="KW-0413">Isomerase</keyword>
<dbReference type="Pfam" id="PF00254">
    <property type="entry name" value="FKBP_C"/>
    <property type="match status" value="1"/>
</dbReference>
<dbReference type="SUPFAM" id="SSF54534">
    <property type="entry name" value="FKBP-like"/>
    <property type="match status" value="1"/>
</dbReference>
<keyword evidence="3 5" id="KW-0697">Rotamase</keyword>
<evidence type="ECO:0000256" key="2">
    <source>
        <dbReference type="ARBA" id="ARBA00013194"/>
    </source>
</evidence>
<dbReference type="PROSITE" id="PS50059">
    <property type="entry name" value="FKBP_PPIASE"/>
    <property type="match status" value="1"/>
</dbReference>
<dbReference type="PANTHER" id="PTHR10516">
    <property type="entry name" value="PEPTIDYL-PROLYL CIS-TRANS ISOMERASE"/>
    <property type="match status" value="1"/>
</dbReference>
<protein>
    <recommendedName>
        <fullName evidence="2 5">peptidylprolyl isomerase</fullName>
        <ecNumber evidence="2 5">5.2.1.8</ecNumber>
    </recommendedName>
</protein>
<name>A0A146KFB3_9EUKA</name>
<gene>
    <name evidence="7" type="ORF">TPC1_11518</name>
</gene>
<dbReference type="InterPro" id="IPR050689">
    <property type="entry name" value="FKBP-type_PPIase"/>
</dbReference>
<dbReference type="InterPro" id="IPR001179">
    <property type="entry name" value="PPIase_FKBP_dom"/>
</dbReference>
<evidence type="ECO:0000259" key="6">
    <source>
        <dbReference type="PROSITE" id="PS50059"/>
    </source>
</evidence>
<comment type="catalytic activity">
    <reaction evidence="1 5">
        <text>[protein]-peptidylproline (omega=180) = [protein]-peptidylproline (omega=0)</text>
        <dbReference type="Rhea" id="RHEA:16237"/>
        <dbReference type="Rhea" id="RHEA-COMP:10747"/>
        <dbReference type="Rhea" id="RHEA-COMP:10748"/>
        <dbReference type="ChEBI" id="CHEBI:83833"/>
        <dbReference type="ChEBI" id="CHEBI:83834"/>
        <dbReference type="EC" id="5.2.1.8"/>
    </reaction>
</comment>
<dbReference type="EC" id="5.2.1.8" evidence="2 5"/>
<dbReference type="GO" id="GO:0003755">
    <property type="term" value="F:peptidyl-prolyl cis-trans isomerase activity"/>
    <property type="evidence" value="ECO:0007669"/>
    <property type="project" value="UniProtKB-KW"/>
</dbReference>
<accession>A0A146KFB3</accession>
<dbReference type="Gene3D" id="3.10.50.40">
    <property type="match status" value="1"/>
</dbReference>
<proteinExistence type="predicted"/>
<dbReference type="InterPro" id="IPR046357">
    <property type="entry name" value="PPIase_dom_sf"/>
</dbReference>
<dbReference type="FunFam" id="3.10.50.40:FF:000025">
    <property type="entry name" value="Peptidylprolyl isomerase"/>
    <property type="match status" value="1"/>
</dbReference>
<dbReference type="AlphaFoldDB" id="A0A146KFB3"/>
<reference evidence="7" key="1">
    <citation type="submission" date="2015-07" db="EMBL/GenBank/DDBJ databases">
        <title>Adaptation to a free-living lifestyle via gene acquisitions in the diplomonad Trepomonas sp. PC1.</title>
        <authorList>
            <person name="Xu F."/>
            <person name="Jerlstrom-Hultqvist J."/>
            <person name="Kolisko M."/>
            <person name="Simpson A.G.B."/>
            <person name="Roger A.J."/>
            <person name="Svard S.G."/>
            <person name="Andersson J.O."/>
        </authorList>
    </citation>
    <scope>NUCLEOTIDE SEQUENCE</scope>
    <source>
        <strain evidence="7">PC1</strain>
    </source>
</reference>
<dbReference type="PANTHER" id="PTHR10516:SF443">
    <property type="entry name" value="FK506-BINDING PROTEIN 59-RELATED"/>
    <property type="match status" value="1"/>
</dbReference>
<dbReference type="EMBL" id="GDID01001126">
    <property type="protein sequence ID" value="JAP95480.1"/>
    <property type="molecule type" value="Transcribed_RNA"/>
</dbReference>
<feature type="domain" description="PPIase FKBP-type" evidence="6">
    <location>
        <begin position="20"/>
        <end position="108"/>
    </location>
</feature>
<evidence type="ECO:0000256" key="5">
    <source>
        <dbReference type="PROSITE-ProRule" id="PRU00277"/>
    </source>
</evidence>
<sequence>MSVKIETITQGDNKSFPKKGNKVTVHYVGTLLNGKKFDSSRDRNEPFVFGLGKGEVIEGWDITVGQMSIGQKVKATIPFQLAYGVQGYPPIIPQKADLIFEIELLSFK</sequence>